<organism evidence="1 2">
    <name type="scientific">Rhamnusium bicolor</name>
    <dbReference type="NCBI Taxonomy" id="1586634"/>
    <lineage>
        <taxon>Eukaryota</taxon>
        <taxon>Metazoa</taxon>
        <taxon>Ecdysozoa</taxon>
        <taxon>Arthropoda</taxon>
        <taxon>Hexapoda</taxon>
        <taxon>Insecta</taxon>
        <taxon>Pterygota</taxon>
        <taxon>Neoptera</taxon>
        <taxon>Endopterygota</taxon>
        <taxon>Coleoptera</taxon>
        <taxon>Polyphaga</taxon>
        <taxon>Cucujiformia</taxon>
        <taxon>Chrysomeloidea</taxon>
        <taxon>Cerambycidae</taxon>
        <taxon>Lepturinae</taxon>
        <taxon>Rhagiini</taxon>
        <taxon>Rhamnusium</taxon>
    </lineage>
</organism>
<name>A0AAV8WS07_9CUCU</name>
<evidence type="ECO:0000313" key="1">
    <source>
        <dbReference type="EMBL" id="KAJ8929017.1"/>
    </source>
</evidence>
<evidence type="ECO:0000313" key="2">
    <source>
        <dbReference type="Proteomes" id="UP001162156"/>
    </source>
</evidence>
<reference evidence="1" key="1">
    <citation type="journal article" date="2023" name="Insect Mol. Biol.">
        <title>Genome sequencing provides insights into the evolution of gene families encoding plant cell wall-degrading enzymes in longhorned beetles.</title>
        <authorList>
            <person name="Shin N.R."/>
            <person name="Okamura Y."/>
            <person name="Kirsch R."/>
            <person name="Pauchet Y."/>
        </authorList>
    </citation>
    <scope>NUCLEOTIDE SEQUENCE</scope>
    <source>
        <strain evidence="1">RBIC_L_NR</strain>
    </source>
</reference>
<proteinExistence type="predicted"/>
<feature type="non-terminal residue" evidence="1">
    <location>
        <position position="1"/>
    </location>
</feature>
<keyword evidence="2" id="KW-1185">Reference proteome</keyword>
<dbReference type="Proteomes" id="UP001162156">
    <property type="component" value="Unassembled WGS sequence"/>
</dbReference>
<comment type="caution">
    <text evidence="1">The sequence shown here is derived from an EMBL/GenBank/DDBJ whole genome shotgun (WGS) entry which is preliminary data.</text>
</comment>
<dbReference type="EMBL" id="JANEYF010005151">
    <property type="protein sequence ID" value="KAJ8929017.1"/>
    <property type="molecule type" value="Genomic_DNA"/>
</dbReference>
<accession>A0AAV8WS07</accession>
<sequence length="162" mass="18783">ERNKHLTRWLLLKKGEELKYKGKKRPVSPDLDRNIGECTSSKAIIMTCQEPLDINIPDQTALSPEKTPQLLFPSSSTQTPNLLSAHTPRREKFRQTIKYLQNENYRLKKRVEELEGKFENSLADVSLEQYNSLTYKFCSSQKLARFVNVQVALSQKKSKGRR</sequence>
<dbReference type="AlphaFoldDB" id="A0AAV8WS07"/>
<gene>
    <name evidence="1" type="ORF">NQ314_018328</name>
</gene>
<protein>
    <submittedName>
        <fullName evidence="1">Uncharacterized protein</fullName>
    </submittedName>
</protein>